<keyword evidence="1" id="KW-1133">Transmembrane helix</keyword>
<evidence type="ECO:0000313" key="3">
    <source>
        <dbReference type="Proteomes" id="UP000307510"/>
    </source>
</evidence>
<dbReference type="Proteomes" id="UP000307510">
    <property type="component" value="Unassembled WGS sequence"/>
</dbReference>
<name>A0A5R8ZYY9_PSENT</name>
<dbReference type="RefSeq" id="WP_138215824.1">
    <property type="nucleotide sequence ID" value="NZ_VASG01000006.1"/>
</dbReference>
<protein>
    <submittedName>
        <fullName evidence="2">Uncharacterized protein</fullName>
    </submittedName>
</protein>
<dbReference type="EMBL" id="VASG01000006">
    <property type="protein sequence ID" value="TLP71649.1"/>
    <property type="molecule type" value="Genomic_DNA"/>
</dbReference>
<comment type="caution">
    <text evidence="2">The sequence shown here is derived from an EMBL/GenBank/DDBJ whole genome shotgun (WGS) entry which is preliminary data.</text>
</comment>
<evidence type="ECO:0000256" key="1">
    <source>
        <dbReference type="SAM" id="Phobius"/>
    </source>
</evidence>
<dbReference type="AlphaFoldDB" id="A0A5R8ZYY9"/>
<reference evidence="3" key="2">
    <citation type="submission" date="2019-06" db="EMBL/GenBank/DDBJ databases">
        <title>AzeR, a transcriptional regulator that responds to azelaic acid in Pseudomonas nitroreducens.</title>
        <authorList>
            <person name="Bez C."/>
            <person name="Javvadi S.G."/>
            <person name="Bertani I."/>
            <person name="Devescovi G."/>
            <person name="Studholme D.J."/>
            <person name="Geller A."/>
            <person name="Levy A."/>
            <person name="Venturi V."/>
        </authorList>
    </citation>
    <scope>NUCLEOTIDE SEQUENCE [LARGE SCALE GENOMIC DNA]</scope>
    <source>
        <strain evidence="3">DSM 9128</strain>
    </source>
</reference>
<accession>A0A5R8ZYY9</accession>
<keyword evidence="1" id="KW-0472">Membrane</keyword>
<sequence length="238" mass="26758">MHGSSTRNEAMDYGSSLKDLVEILNQLGILTRACLIFSFIFLIQALTSSTAYGDVIFEDALCDSNSSIDIGMRGNILGTFSLDNACVRSEKDIDGLVSKISLRLNYRKLPGGHFYIYDDPRPNDLFVYIYIRPTLAGKSFKHHIDEALKLKKLGRYGREDIYDAGKYSHYSFNLINPDDRSYYAWCVTGGACGRVGMLTGNLIFEVLIPENEISVLPELASETARYLNSRAKYFKPDL</sequence>
<evidence type="ECO:0000313" key="2">
    <source>
        <dbReference type="EMBL" id="TLP71649.1"/>
    </source>
</evidence>
<gene>
    <name evidence="2" type="ORF">FEA48_22790</name>
</gene>
<proteinExistence type="predicted"/>
<reference evidence="2 3" key="1">
    <citation type="submission" date="2019-05" db="EMBL/GenBank/DDBJ databases">
        <authorList>
            <person name="Moore K."/>
            <person name="O'Neill P."/>
            <person name="Farbos A."/>
            <person name="Studholme D.J."/>
        </authorList>
    </citation>
    <scope>NUCLEOTIDE SEQUENCE [LARGE SCALE GENOMIC DNA]</scope>
    <source>
        <strain evidence="2 3">DSM 9128</strain>
    </source>
</reference>
<organism evidence="2 3">
    <name type="scientific">Pseudomonas nitroreducens</name>
    <dbReference type="NCBI Taxonomy" id="46680"/>
    <lineage>
        <taxon>Bacteria</taxon>
        <taxon>Pseudomonadati</taxon>
        <taxon>Pseudomonadota</taxon>
        <taxon>Gammaproteobacteria</taxon>
        <taxon>Pseudomonadales</taxon>
        <taxon>Pseudomonadaceae</taxon>
        <taxon>Pseudomonas</taxon>
    </lineage>
</organism>
<keyword evidence="1" id="KW-0812">Transmembrane</keyword>
<feature type="transmembrane region" description="Helical" evidence="1">
    <location>
        <begin position="23"/>
        <end position="43"/>
    </location>
</feature>